<keyword evidence="12" id="KW-1185">Reference proteome</keyword>
<keyword evidence="4 8" id="KW-0297">G-protein coupled receptor</keyword>
<evidence type="ECO:0000256" key="7">
    <source>
        <dbReference type="ARBA" id="ARBA00023224"/>
    </source>
</evidence>
<feature type="transmembrane region" description="Helical" evidence="9">
    <location>
        <begin position="153"/>
        <end position="174"/>
    </location>
</feature>
<accession>A0A401SUF7</accession>
<feature type="transmembrane region" description="Helical" evidence="9">
    <location>
        <begin position="89"/>
        <end position="111"/>
    </location>
</feature>
<keyword evidence="7 8" id="KW-0807">Transducer</keyword>
<keyword evidence="6 8" id="KW-0675">Receptor</keyword>
<dbReference type="PROSITE" id="PS00237">
    <property type="entry name" value="G_PROTEIN_RECEP_F1_1"/>
    <property type="match status" value="1"/>
</dbReference>
<comment type="subcellular location">
    <subcellularLocation>
        <location evidence="1">Membrane</location>
        <topology evidence="1">Multi-pass membrane protein</topology>
    </subcellularLocation>
</comment>
<gene>
    <name evidence="11" type="ORF">chiPu_0012498</name>
</gene>
<evidence type="ECO:0000256" key="3">
    <source>
        <dbReference type="ARBA" id="ARBA00022989"/>
    </source>
</evidence>
<keyword evidence="3 9" id="KW-1133">Transmembrane helix</keyword>
<reference evidence="11 12" key="1">
    <citation type="journal article" date="2018" name="Nat. Ecol. Evol.">
        <title>Shark genomes provide insights into elasmobranch evolution and the origin of vertebrates.</title>
        <authorList>
            <person name="Hara Y"/>
            <person name="Yamaguchi K"/>
            <person name="Onimaru K"/>
            <person name="Kadota M"/>
            <person name="Koyanagi M"/>
            <person name="Keeley SD"/>
            <person name="Tatsumi K"/>
            <person name="Tanaka K"/>
            <person name="Motone F"/>
            <person name="Kageyama Y"/>
            <person name="Nozu R"/>
            <person name="Adachi N"/>
            <person name="Nishimura O"/>
            <person name="Nakagawa R"/>
            <person name="Tanegashima C"/>
            <person name="Kiyatake I"/>
            <person name="Matsumoto R"/>
            <person name="Murakumo K"/>
            <person name="Nishida K"/>
            <person name="Terakita A"/>
            <person name="Kuratani S"/>
            <person name="Sato K"/>
            <person name="Hyodo S Kuraku.S."/>
        </authorList>
    </citation>
    <scope>NUCLEOTIDE SEQUENCE [LARGE SCALE GENOMIC DNA]</scope>
</reference>
<dbReference type="Gene3D" id="1.20.1070.10">
    <property type="entry name" value="Rhodopsin 7-helix transmembrane proteins"/>
    <property type="match status" value="1"/>
</dbReference>
<feature type="transmembrane region" description="Helical" evidence="9">
    <location>
        <begin position="7"/>
        <end position="29"/>
    </location>
</feature>
<dbReference type="OMA" id="MCEMTEL"/>
<evidence type="ECO:0000259" key="10">
    <source>
        <dbReference type="PROSITE" id="PS50262"/>
    </source>
</evidence>
<protein>
    <recommendedName>
        <fullName evidence="10">G-protein coupled receptors family 1 profile domain-containing protein</fullName>
    </recommendedName>
</protein>
<dbReference type="OrthoDB" id="5962705at2759"/>
<dbReference type="InterPro" id="IPR017452">
    <property type="entry name" value="GPCR_Rhodpsn_7TM"/>
</dbReference>
<evidence type="ECO:0000256" key="1">
    <source>
        <dbReference type="ARBA" id="ARBA00004141"/>
    </source>
</evidence>
<dbReference type="SUPFAM" id="SSF81321">
    <property type="entry name" value="Family A G protein-coupled receptor-like"/>
    <property type="match status" value="1"/>
</dbReference>
<dbReference type="InterPro" id="IPR000276">
    <property type="entry name" value="GPCR_Rhodpsn"/>
</dbReference>
<dbReference type="GO" id="GO:0005886">
    <property type="term" value="C:plasma membrane"/>
    <property type="evidence" value="ECO:0007669"/>
    <property type="project" value="TreeGrafter"/>
</dbReference>
<keyword evidence="2 8" id="KW-0812">Transmembrane</keyword>
<evidence type="ECO:0000256" key="5">
    <source>
        <dbReference type="ARBA" id="ARBA00023136"/>
    </source>
</evidence>
<comment type="similarity">
    <text evidence="8">Belongs to the G-protein coupled receptor 1 family.</text>
</comment>
<dbReference type="PROSITE" id="PS50262">
    <property type="entry name" value="G_PROTEIN_RECEP_F1_2"/>
    <property type="match status" value="1"/>
</dbReference>
<dbReference type="AlphaFoldDB" id="A0A401SUF7"/>
<evidence type="ECO:0000313" key="11">
    <source>
        <dbReference type="EMBL" id="GCC34025.1"/>
    </source>
</evidence>
<feature type="transmembrane region" description="Helical" evidence="9">
    <location>
        <begin position="49"/>
        <end position="68"/>
    </location>
</feature>
<dbReference type="PANTHER" id="PTHR24243">
    <property type="entry name" value="G-PROTEIN COUPLED RECEPTOR"/>
    <property type="match status" value="1"/>
</dbReference>
<dbReference type="STRING" id="137246.A0A401SUF7"/>
<organism evidence="11 12">
    <name type="scientific">Chiloscyllium punctatum</name>
    <name type="common">Brownbanded bambooshark</name>
    <name type="synonym">Hemiscyllium punctatum</name>
    <dbReference type="NCBI Taxonomy" id="137246"/>
    <lineage>
        <taxon>Eukaryota</taxon>
        <taxon>Metazoa</taxon>
        <taxon>Chordata</taxon>
        <taxon>Craniata</taxon>
        <taxon>Vertebrata</taxon>
        <taxon>Chondrichthyes</taxon>
        <taxon>Elasmobranchii</taxon>
        <taxon>Galeomorphii</taxon>
        <taxon>Galeoidea</taxon>
        <taxon>Orectolobiformes</taxon>
        <taxon>Hemiscylliidae</taxon>
        <taxon>Chiloscyllium</taxon>
    </lineage>
</organism>
<sequence>MKVSAIRFYLLSLALADLLLLLTIPVTVYRYYWQYYPWLLSNPVCKLYFMIRQIYCAATSWTIIAFTAERYIAICHPMWSITSLRQSRMVYLLAAIWVLSVISAVPFAIVYGQSAACILDYSATSQDKAVFYSTVCEMSEQEPFIIYKTMVQLRSILCFFVPLTVIIIFHLLIFRHLSVNSRQREEMGLTYPWRGQYSNSFTTSGNLPGTERKALQLMGE</sequence>
<keyword evidence="5 9" id="KW-0472">Membrane</keyword>
<feature type="domain" description="G-protein coupled receptors family 1 profile" evidence="10">
    <location>
        <begin position="1"/>
        <end position="220"/>
    </location>
</feature>
<evidence type="ECO:0000313" key="12">
    <source>
        <dbReference type="Proteomes" id="UP000287033"/>
    </source>
</evidence>
<evidence type="ECO:0000256" key="2">
    <source>
        <dbReference type="ARBA" id="ARBA00022692"/>
    </source>
</evidence>
<dbReference type="EMBL" id="BEZZ01000561">
    <property type="protein sequence ID" value="GCC34025.1"/>
    <property type="molecule type" value="Genomic_DNA"/>
</dbReference>
<evidence type="ECO:0000256" key="4">
    <source>
        <dbReference type="ARBA" id="ARBA00023040"/>
    </source>
</evidence>
<dbReference type="Proteomes" id="UP000287033">
    <property type="component" value="Unassembled WGS sequence"/>
</dbReference>
<evidence type="ECO:0000256" key="6">
    <source>
        <dbReference type="ARBA" id="ARBA00023170"/>
    </source>
</evidence>
<evidence type="ECO:0000256" key="8">
    <source>
        <dbReference type="RuleBase" id="RU000688"/>
    </source>
</evidence>
<proteinExistence type="inferred from homology"/>
<dbReference type="PRINTS" id="PR00237">
    <property type="entry name" value="GPCRRHODOPSN"/>
</dbReference>
<comment type="caution">
    <text evidence="11">The sequence shown here is derived from an EMBL/GenBank/DDBJ whole genome shotgun (WGS) entry which is preliminary data.</text>
</comment>
<dbReference type="Pfam" id="PF00001">
    <property type="entry name" value="7tm_1"/>
    <property type="match status" value="1"/>
</dbReference>
<name>A0A401SUF7_CHIPU</name>
<dbReference type="PANTHER" id="PTHR24243:SF207">
    <property type="entry name" value="PYROKININ-1 RECEPTOR-LIKE"/>
    <property type="match status" value="1"/>
</dbReference>
<dbReference type="GO" id="GO:0004930">
    <property type="term" value="F:G protein-coupled receptor activity"/>
    <property type="evidence" value="ECO:0007669"/>
    <property type="project" value="UniProtKB-KW"/>
</dbReference>
<evidence type="ECO:0000256" key="9">
    <source>
        <dbReference type="SAM" id="Phobius"/>
    </source>
</evidence>